<feature type="domain" description="GGDEF" evidence="4">
    <location>
        <begin position="121"/>
        <end position="248"/>
    </location>
</feature>
<dbReference type="NCBIfam" id="TIGR00254">
    <property type="entry name" value="GGDEF"/>
    <property type="match status" value="1"/>
</dbReference>
<organism evidence="5 6">
    <name type="scientific">Tistlia consotensis USBA 355</name>
    <dbReference type="NCBI Taxonomy" id="560819"/>
    <lineage>
        <taxon>Bacteria</taxon>
        <taxon>Pseudomonadati</taxon>
        <taxon>Pseudomonadota</taxon>
        <taxon>Alphaproteobacteria</taxon>
        <taxon>Rhodospirillales</taxon>
        <taxon>Rhodovibrionaceae</taxon>
        <taxon>Tistlia</taxon>
    </lineage>
</organism>
<dbReference type="PANTHER" id="PTHR45138">
    <property type="entry name" value="REGULATORY COMPONENTS OF SENSORY TRANSDUCTION SYSTEM"/>
    <property type="match status" value="1"/>
</dbReference>
<sequence length="248" mass="26382">MKVSRTSSTRPLGGTGAVAGVGAARPAAPAAPAAATEVRAPADVTSVMGVPEPELTPKVRAALGQLMNEVHRLREELEQAKKRIGFLEELSDQDPLVPVVNRRAFVRELSRFMAYSERYGVPGSVLYFDVNGMKQINDSYGHSVGDAVLKHVAEVLLRNLRSSDVVGRLGGDEFGVILMQANAEAGEAKGHELASSIVDTPLEHKGDLLQVGISVGVHAFSSGEHVDDALHAADQKMYAHKLASATTR</sequence>
<comment type="catalytic activity">
    <reaction evidence="2">
        <text>2 GTP = 3',3'-c-di-GMP + 2 diphosphate</text>
        <dbReference type="Rhea" id="RHEA:24898"/>
        <dbReference type="ChEBI" id="CHEBI:33019"/>
        <dbReference type="ChEBI" id="CHEBI:37565"/>
        <dbReference type="ChEBI" id="CHEBI:58805"/>
        <dbReference type="EC" id="2.7.7.65"/>
    </reaction>
</comment>
<evidence type="ECO:0000259" key="4">
    <source>
        <dbReference type="PROSITE" id="PS50887"/>
    </source>
</evidence>
<dbReference type="InterPro" id="IPR043128">
    <property type="entry name" value="Rev_trsase/Diguanyl_cyclase"/>
</dbReference>
<evidence type="ECO:0000313" key="6">
    <source>
        <dbReference type="Proteomes" id="UP000192917"/>
    </source>
</evidence>
<dbReference type="InterPro" id="IPR029787">
    <property type="entry name" value="Nucleotide_cyclase"/>
</dbReference>
<name>A0A1Y6C3U6_9PROT</name>
<feature type="coiled-coil region" evidence="3">
    <location>
        <begin position="63"/>
        <end position="90"/>
    </location>
</feature>
<dbReference type="Proteomes" id="UP000192917">
    <property type="component" value="Unassembled WGS sequence"/>
</dbReference>
<dbReference type="PANTHER" id="PTHR45138:SF9">
    <property type="entry name" value="DIGUANYLATE CYCLASE DGCM-RELATED"/>
    <property type="match status" value="1"/>
</dbReference>
<dbReference type="EMBL" id="FWZX01000011">
    <property type="protein sequence ID" value="SMF32422.1"/>
    <property type="molecule type" value="Genomic_DNA"/>
</dbReference>
<dbReference type="InterPro" id="IPR050469">
    <property type="entry name" value="Diguanylate_Cyclase"/>
</dbReference>
<dbReference type="Gene3D" id="3.30.70.270">
    <property type="match status" value="1"/>
</dbReference>
<dbReference type="PROSITE" id="PS50887">
    <property type="entry name" value="GGDEF"/>
    <property type="match status" value="1"/>
</dbReference>
<dbReference type="SMART" id="SM00267">
    <property type="entry name" value="GGDEF"/>
    <property type="match status" value="1"/>
</dbReference>
<dbReference type="GO" id="GO:0052621">
    <property type="term" value="F:diguanylate cyclase activity"/>
    <property type="evidence" value="ECO:0007669"/>
    <property type="project" value="UniProtKB-EC"/>
</dbReference>
<dbReference type="EC" id="2.7.7.65" evidence="1"/>
<proteinExistence type="predicted"/>
<dbReference type="InterPro" id="IPR000160">
    <property type="entry name" value="GGDEF_dom"/>
</dbReference>
<dbReference type="AlphaFoldDB" id="A0A1Y6C3U6"/>
<keyword evidence="3" id="KW-0175">Coiled coil</keyword>
<dbReference type="Pfam" id="PF00990">
    <property type="entry name" value="GGDEF"/>
    <property type="match status" value="1"/>
</dbReference>
<evidence type="ECO:0000313" key="5">
    <source>
        <dbReference type="EMBL" id="SMF32422.1"/>
    </source>
</evidence>
<dbReference type="CDD" id="cd01949">
    <property type="entry name" value="GGDEF"/>
    <property type="match status" value="1"/>
</dbReference>
<evidence type="ECO:0000256" key="2">
    <source>
        <dbReference type="ARBA" id="ARBA00034247"/>
    </source>
</evidence>
<evidence type="ECO:0000256" key="3">
    <source>
        <dbReference type="SAM" id="Coils"/>
    </source>
</evidence>
<accession>A0A1Y6C3U6</accession>
<evidence type="ECO:0000256" key="1">
    <source>
        <dbReference type="ARBA" id="ARBA00012528"/>
    </source>
</evidence>
<dbReference type="SUPFAM" id="SSF55073">
    <property type="entry name" value="Nucleotide cyclase"/>
    <property type="match status" value="1"/>
</dbReference>
<keyword evidence="6" id="KW-1185">Reference proteome</keyword>
<gene>
    <name evidence="5" type="ORF">SAMN05428998_11135</name>
</gene>
<dbReference type="STRING" id="560819.SAMN05428998_11135"/>
<protein>
    <recommendedName>
        <fullName evidence="1">diguanylate cyclase</fullName>
        <ecNumber evidence="1">2.7.7.65</ecNumber>
    </recommendedName>
</protein>
<reference evidence="5 6" key="1">
    <citation type="submission" date="2017-04" db="EMBL/GenBank/DDBJ databases">
        <authorList>
            <person name="Afonso C.L."/>
            <person name="Miller P.J."/>
            <person name="Scott M.A."/>
            <person name="Spackman E."/>
            <person name="Goraichik I."/>
            <person name="Dimitrov K.M."/>
            <person name="Suarez D.L."/>
            <person name="Swayne D.E."/>
        </authorList>
    </citation>
    <scope>NUCLEOTIDE SEQUENCE [LARGE SCALE GENOMIC DNA]</scope>
    <source>
        <strain evidence="5 6">USBA 355</strain>
    </source>
</reference>